<protein>
    <submittedName>
        <fullName evidence="1">Uncharacterized protein</fullName>
    </submittedName>
</protein>
<reference evidence="1" key="1">
    <citation type="submission" date="2021-01" db="EMBL/GenBank/DDBJ databases">
        <title>Whole genome shotgun sequence of Actinoplanes siamensis NBRC 109076.</title>
        <authorList>
            <person name="Komaki H."/>
            <person name="Tamura T."/>
        </authorList>
    </citation>
    <scope>NUCLEOTIDE SEQUENCE</scope>
    <source>
        <strain evidence="1">NBRC 109076</strain>
    </source>
</reference>
<organism evidence="1 2">
    <name type="scientific">Actinoplanes siamensis</name>
    <dbReference type="NCBI Taxonomy" id="1223317"/>
    <lineage>
        <taxon>Bacteria</taxon>
        <taxon>Bacillati</taxon>
        <taxon>Actinomycetota</taxon>
        <taxon>Actinomycetes</taxon>
        <taxon>Micromonosporales</taxon>
        <taxon>Micromonosporaceae</taxon>
        <taxon>Actinoplanes</taxon>
    </lineage>
</organism>
<gene>
    <name evidence="1" type="ORF">Asi03nite_64580</name>
</gene>
<name>A0A919TPI5_9ACTN</name>
<comment type="caution">
    <text evidence="1">The sequence shown here is derived from an EMBL/GenBank/DDBJ whole genome shotgun (WGS) entry which is preliminary data.</text>
</comment>
<accession>A0A919TPI5</accession>
<dbReference type="Proteomes" id="UP000629619">
    <property type="component" value="Unassembled WGS sequence"/>
</dbReference>
<evidence type="ECO:0000313" key="1">
    <source>
        <dbReference type="EMBL" id="GIF08920.1"/>
    </source>
</evidence>
<dbReference type="EMBL" id="BOMW01000070">
    <property type="protein sequence ID" value="GIF08920.1"/>
    <property type="molecule type" value="Genomic_DNA"/>
</dbReference>
<dbReference type="AlphaFoldDB" id="A0A919TPI5"/>
<proteinExistence type="predicted"/>
<dbReference type="RefSeq" id="WP_203684262.1">
    <property type="nucleotide sequence ID" value="NZ_BOMW01000070.1"/>
</dbReference>
<evidence type="ECO:0000313" key="2">
    <source>
        <dbReference type="Proteomes" id="UP000629619"/>
    </source>
</evidence>
<keyword evidence="2" id="KW-1185">Reference proteome</keyword>
<sequence>MKAILVVGPRELPSEGEVRVWLDTGSRSGYEISVPARDLAVADMDDGKGTSAIYALRERECRG</sequence>